<feature type="compositionally biased region" description="Basic and acidic residues" evidence="2">
    <location>
        <begin position="213"/>
        <end position="250"/>
    </location>
</feature>
<protein>
    <recommendedName>
        <fullName evidence="3">RRM domain-containing protein</fullName>
    </recommendedName>
</protein>
<evidence type="ECO:0000256" key="1">
    <source>
        <dbReference type="PROSITE-ProRule" id="PRU00176"/>
    </source>
</evidence>
<keyword evidence="5" id="KW-1185">Reference proteome</keyword>
<dbReference type="AlphaFoldDB" id="A0AAD5SAV7"/>
<dbReference type="Pfam" id="PF00076">
    <property type="entry name" value="RRM_1"/>
    <property type="match status" value="1"/>
</dbReference>
<feature type="domain" description="RRM" evidence="3">
    <location>
        <begin position="101"/>
        <end position="180"/>
    </location>
</feature>
<evidence type="ECO:0000259" key="3">
    <source>
        <dbReference type="PROSITE" id="PS50102"/>
    </source>
</evidence>
<dbReference type="PROSITE" id="PS50102">
    <property type="entry name" value="RRM"/>
    <property type="match status" value="1"/>
</dbReference>
<dbReference type="InterPro" id="IPR035979">
    <property type="entry name" value="RBD_domain_sf"/>
</dbReference>
<evidence type="ECO:0000256" key="2">
    <source>
        <dbReference type="SAM" id="MobiDB-lite"/>
    </source>
</evidence>
<feature type="compositionally biased region" description="Basic and acidic residues" evidence="2">
    <location>
        <begin position="195"/>
        <end position="204"/>
    </location>
</feature>
<keyword evidence="1" id="KW-0694">RNA-binding</keyword>
<feature type="region of interest" description="Disordered" evidence="2">
    <location>
        <begin position="177"/>
        <end position="250"/>
    </location>
</feature>
<proteinExistence type="predicted"/>
<feature type="compositionally biased region" description="Acidic residues" evidence="2">
    <location>
        <begin position="14"/>
        <end position="25"/>
    </location>
</feature>
<evidence type="ECO:0000313" key="4">
    <source>
        <dbReference type="EMBL" id="KAJ3051001.1"/>
    </source>
</evidence>
<dbReference type="InterPro" id="IPR012677">
    <property type="entry name" value="Nucleotide-bd_a/b_plait_sf"/>
</dbReference>
<dbReference type="SUPFAM" id="SSF54928">
    <property type="entry name" value="RNA-binding domain, RBD"/>
    <property type="match status" value="1"/>
</dbReference>
<dbReference type="EMBL" id="JADGJD010000448">
    <property type="protein sequence ID" value="KAJ3051001.1"/>
    <property type="molecule type" value="Genomic_DNA"/>
</dbReference>
<feature type="compositionally biased region" description="Basic and acidic residues" evidence="2">
    <location>
        <begin position="82"/>
        <end position="91"/>
    </location>
</feature>
<dbReference type="SMART" id="SM00360">
    <property type="entry name" value="RRM"/>
    <property type="match status" value="1"/>
</dbReference>
<dbReference type="CDD" id="cd00590">
    <property type="entry name" value="RRM_SF"/>
    <property type="match status" value="1"/>
</dbReference>
<accession>A0AAD5SAV7</accession>
<dbReference type="Proteomes" id="UP001212841">
    <property type="component" value="Unassembled WGS sequence"/>
</dbReference>
<name>A0AAD5SAV7_9FUNG</name>
<dbReference type="Gene3D" id="3.30.70.330">
    <property type="match status" value="1"/>
</dbReference>
<dbReference type="PANTHER" id="PTHR48034">
    <property type="entry name" value="TRANSFORMER-2 SEX-DETERMINING PROTEIN-RELATED"/>
    <property type="match status" value="1"/>
</dbReference>
<sequence length="250" mass="29530">MTVSDGQRTPPREDNEDQQFDEFDNGNENGMDSPRNDDNQDTEMDTGEDKQPVVKSEYRDNERRSPRRDSRERQRSRSPGRGKRDDEDRGRSGSYDPNPGHNLFVTGLSHRTKDEDLEKEFSKYGKISKCAIMYDPHTRESRGFAFVSFENVEAADEALEHINRQLELHGRILTVARAKRTRARTPTPGRYHGPPKRDDDRYDSRASSGSYRGRPDRYSDRRYDDRDRRGGYDRRYDDRDRYDRRRSPRR</sequence>
<dbReference type="InterPro" id="IPR050441">
    <property type="entry name" value="RBM"/>
</dbReference>
<dbReference type="InterPro" id="IPR000504">
    <property type="entry name" value="RRM_dom"/>
</dbReference>
<reference evidence="4" key="1">
    <citation type="submission" date="2020-05" db="EMBL/GenBank/DDBJ databases">
        <title>Phylogenomic resolution of chytrid fungi.</title>
        <authorList>
            <person name="Stajich J.E."/>
            <person name="Amses K."/>
            <person name="Simmons R."/>
            <person name="Seto K."/>
            <person name="Myers J."/>
            <person name="Bonds A."/>
            <person name="Quandt C.A."/>
            <person name="Barry K."/>
            <person name="Liu P."/>
            <person name="Grigoriev I."/>
            <person name="Longcore J.E."/>
            <person name="James T.Y."/>
        </authorList>
    </citation>
    <scope>NUCLEOTIDE SEQUENCE</scope>
    <source>
        <strain evidence="4">JEL0318</strain>
    </source>
</reference>
<dbReference type="GO" id="GO:0003723">
    <property type="term" value="F:RNA binding"/>
    <property type="evidence" value="ECO:0007669"/>
    <property type="project" value="UniProtKB-UniRule"/>
</dbReference>
<feature type="region of interest" description="Disordered" evidence="2">
    <location>
        <begin position="1"/>
        <end position="114"/>
    </location>
</feature>
<organism evidence="4 5">
    <name type="scientific">Rhizophlyctis rosea</name>
    <dbReference type="NCBI Taxonomy" id="64517"/>
    <lineage>
        <taxon>Eukaryota</taxon>
        <taxon>Fungi</taxon>
        <taxon>Fungi incertae sedis</taxon>
        <taxon>Chytridiomycota</taxon>
        <taxon>Chytridiomycota incertae sedis</taxon>
        <taxon>Chytridiomycetes</taxon>
        <taxon>Rhizophlyctidales</taxon>
        <taxon>Rhizophlyctidaceae</taxon>
        <taxon>Rhizophlyctis</taxon>
    </lineage>
</organism>
<gene>
    <name evidence="4" type="ORF">HK097_008024</name>
</gene>
<feature type="compositionally biased region" description="Basic and acidic residues" evidence="2">
    <location>
        <begin position="47"/>
        <end position="75"/>
    </location>
</feature>
<comment type="caution">
    <text evidence="4">The sequence shown here is derived from an EMBL/GenBank/DDBJ whole genome shotgun (WGS) entry which is preliminary data.</text>
</comment>
<evidence type="ECO:0000313" key="5">
    <source>
        <dbReference type="Proteomes" id="UP001212841"/>
    </source>
</evidence>